<evidence type="ECO:0000256" key="1">
    <source>
        <dbReference type="SAM" id="Phobius"/>
    </source>
</evidence>
<evidence type="ECO:0008006" key="4">
    <source>
        <dbReference type="Google" id="ProtNLM"/>
    </source>
</evidence>
<reference evidence="2" key="1">
    <citation type="submission" date="2023-02" db="EMBL/GenBank/DDBJ databases">
        <title>Actinomadura rubrobrunea NBRC 14622.</title>
        <authorList>
            <person name="Ichikawa N."/>
            <person name="Sato H."/>
            <person name="Tonouchi N."/>
        </authorList>
    </citation>
    <scope>NUCLEOTIDE SEQUENCE</scope>
    <source>
        <strain evidence="2">NBRC 14622</strain>
    </source>
</reference>
<dbReference type="Proteomes" id="UP001165124">
    <property type="component" value="Unassembled WGS sequence"/>
</dbReference>
<dbReference type="RefSeq" id="WP_390098520.1">
    <property type="nucleotide sequence ID" value="NZ_BSRZ01000014.1"/>
</dbReference>
<organism evidence="2 3">
    <name type="scientific">Actinomadura rubrobrunea</name>
    <dbReference type="NCBI Taxonomy" id="115335"/>
    <lineage>
        <taxon>Bacteria</taxon>
        <taxon>Bacillati</taxon>
        <taxon>Actinomycetota</taxon>
        <taxon>Actinomycetes</taxon>
        <taxon>Streptosporangiales</taxon>
        <taxon>Thermomonosporaceae</taxon>
        <taxon>Actinomadura</taxon>
    </lineage>
</organism>
<evidence type="ECO:0000313" key="2">
    <source>
        <dbReference type="EMBL" id="GLW66389.1"/>
    </source>
</evidence>
<keyword evidence="3" id="KW-1185">Reference proteome</keyword>
<keyword evidence="1" id="KW-0472">Membrane</keyword>
<evidence type="ECO:0000313" key="3">
    <source>
        <dbReference type="Proteomes" id="UP001165124"/>
    </source>
</evidence>
<proteinExistence type="predicted"/>
<name>A0A9W6PXT9_9ACTN</name>
<accession>A0A9W6PXT9</accession>
<keyword evidence="1" id="KW-0812">Transmembrane</keyword>
<sequence length="52" mass="5347">MRLTAADLAQAVKPKLRGWLHAGTFPFALVAGLVLIALGPTVGVRLCAAAYG</sequence>
<protein>
    <recommendedName>
        <fullName evidence="4">Hemolysin III family protein</fullName>
    </recommendedName>
</protein>
<dbReference type="AlphaFoldDB" id="A0A9W6PXT9"/>
<keyword evidence="1" id="KW-1133">Transmembrane helix</keyword>
<comment type="caution">
    <text evidence="2">The sequence shown here is derived from an EMBL/GenBank/DDBJ whole genome shotgun (WGS) entry which is preliminary data.</text>
</comment>
<dbReference type="EMBL" id="BSRZ01000014">
    <property type="protein sequence ID" value="GLW66389.1"/>
    <property type="molecule type" value="Genomic_DNA"/>
</dbReference>
<gene>
    <name evidence="2" type="ORF">Arub01_46330</name>
</gene>
<feature type="transmembrane region" description="Helical" evidence="1">
    <location>
        <begin position="25"/>
        <end position="48"/>
    </location>
</feature>